<proteinExistence type="predicted"/>
<dbReference type="RefSeq" id="WP_086108480.1">
    <property type="nucleotide sequence ID" value="NZ_CAWNGD010000095.1"/>
</dbReference>
<organism evidence="1 2">
    <name type="scientific">Xenorhabdus vietnamensis</name>
    <dbReference type="NCBI Taxonomy" id="351656"/>
    <lineage>
        <taxon>Bacteria</taxon>
        <taxon>Pseudomonadati</taxon>
        <taxon>Pseudomonadota</taxon>
        <taxon>Gammaproteobacteria</taxon>
        <taxon>Enterobacterales</taxon>
        <taxon>Morganellaceae</taxon>
        <taxon>Xenorhabdus</taxon>
    </lineage>
</organism>
<dbReference type="EMBL" id="MUBJ01000005">
    <property type="protein sequence ID" value="OTA17000.1"/>
    <property type="molecule type" value="Genomic_DNA"/>
</dbReference>
<dbReference type="AlphaFoldDB" id="A0A1Y2SE06"/>
<dbReference type="STRING" id="351656.Xvie_01255"/>
<dbReference type="OrthoDB" id="8778913at2"/>
<accession>A0A1Y2SE06</accession>
<evidence type="ECO:0000313" key="1">
    <source>
        <dbReference type="EMBL" id="OTA17000.1"/>
    </source>
</evidence>
<evidence type="ECO:0000313" key="2">
    <source>
        <dbReference type="Proteomes" id="UP000194350"/>
    </source>
</evidence>
<name>A0A1Y2SE06_9GAMM</name>
<gene>
    <name evidence="1" type="ORF">Xvie_01255</name>
</gene>
<dbReference type="Proteomes" id="UP000194350">
    <property type="component" value="Unassembled WGS sequence"/>
</dbReference>
<reference evidence="1 2" key="1">
    <citation type="submission" date="2016-10" db="EMBL/GenBank/DDBJ databases">
        <title>Systematic genetic and metabolomic analysis of Xenorhabdus and Photorhabdus spp., highlights the requirements for a dual symbiotic and pathogenic life style.</title>
        <authorList>
            <person name="Tobias N.J."/>
            <person name="Wolff H."/>
            <person name="Djahanschiri B."/>
            <person name="Pidot S.J."/>
            <person name="Stinear T.P."/>
            <person name="Ebersberger I."/>
            <person name="Bode H.B."/>
        </authorList>
    </citation>
    <scope>NUCLEOTIDE SEQUENCE [LARGE SCALE GENOMIC DNA]</scope>
    <source>
        <strain evidence="1 2">DSM 22392</strain>
    </source>
</reference>
<comment type="caution">
    <text evidence="1">The sequence shown here is derived from an EMBL/GenBank/DDBJ whole genome shotgun (WGS) entry which is preliminary data.</text>
</comment>
<protein>
    <submittedName>
        <fullName evidence="1">Uncharacterized protein</fullName>
    </submittedName>
</protein>
<sequence>MTIDSTPTVKNVLDLKEFLTLLKSSDVISHINKRIYIEEEINQVAEWLHSYAANKEEIISFICSDLRDPTQFQKENDMQAPTYLIYKDKRISIRMVVWLPLRNQFDFVPLPYGKAHDHDFDFWTVNFFGNGYKTSLYDYNDNDINGIEGESVTLNFSGDRMLSSAGNVMFYRRNKDVHIQYPPKDFCVSLNLIVQPETKMSQNKLILDSEKKPTENQQVTALIKKGRKENYHAQESLFHGLLKLGNEKSRQLVLQVARNHSRDEIRAIAFEAILDAAEHSYNKDDISDLIGLVNNDKSSYVKARVKEKIKTILSK</sequence>
<keyword evidence="2" id="KW-1185">Reference proteome</keyword>